<proteinExistence type="predicted"/>
<feature type="transmembrane region" description="Helical" evidence="1">
    <location>
        <begin position="48"/>
        <end position="66"/>
    </location>
</feature>
<gene>
    <name evidence="2" type="ORF">GQ602_003014</name>
</gene>
<evidence type="ECO:0000313" key="3">
    <source>
        <dbReference type="Proteomes" id="UP000562929"/>
    </source>
</evidence>
<keyword evidence="1" id="KW-0812">Transmembrane</keyword>
<accession>A0A8H4VDW8</accession>
<evidence type="ECO:0000256" key="1">
    <source>
        <dbReference type="SAM" id="Phobius"/>
    </source>
</evidence>
<comment type="caution">
    <text evidence="2">The sequence shown here is derived from an EMBL/GenBank/DDBJ whole genome shotgun (WGS) entry which is preliminary data.</text>
</comment>
<keyword evidence="3" id="KW-1185">Reference proteome</keyword>
<keyword evidence="1" id="KW-0472">Membrane</keyword>
<dbReference type="OrthoDB" id="10374508at2759"/>
<dbReference type="Proteomes" id="UP000562929">
    <property type="component" value="Unassembled WGS sequence"/>
</dbReference>
<dbReference type="AlphaFoldDB" id="A0A8H4VDW8"/>
<protein>
    <submittedName>
        <fullName evidence="2">Uncharacterized protein</fullName>
    </submittedName>
</protein>
<organism evidence="2 3">
    <name type="scientific">Ophiocordyceps camponoti-floridani</name>
    <dbReference type="NCBI Taxonomy" id="2030778"/>
    <lineage>
        <taxon>Eukaryota</taxon>
        <taxon>Fungi</taxon>
        <taxon>Dikarya</taxon>
        <taxon>Ascomycota</taxon>
        <taxon>Pezizomycotina</taxon>
        <taxon>Sordariomycetes</taxon>
        <taxon>Hypocreomycetidae</taxon>
        <taxon>Hypocreales</taxon>
        <taxon>Ophiocordycipitaceae</taxon>
        <taxon>Ophiocordyceps</taxon>
    </lineage>
</organism>
<keyword evidence="1" id="KW-1133">Transmembrane helix</keyword>
<sequence>MSALRLAARPIATLYPRRLLPTTRFYSEAPRTQDSPAQATAVKSQRSVAAIGAIGIGLGACFFFLLSRPGKAGDAIAGPRPAAEISEQRSR</sequence>
<evidence type="ECO:0000313" key="2">
    <source>
        <dbReference type="EMBL" id="KAF4589125.1"/>
    </source>
</evidence>
<reference evidence="2 3" key="1">
    <citation type="journal article" date="2020" name="G3 (Bethesda)">
        <title>Genetic Underpinnings of Host Manipulation by Ophiocordyceps as Revealed by Comparative Transcriptomics.</title>
        <authorList>
            <person name="Will I."/>
            <person name="Das B."/>
            <person name="Trinh T."/>
            <person name="Brachmann A."/>
            <person name="Ohm R.A."/>
            <person name="de Bekker C."/>
        </authorList>
    </citation>
    <scope>NUCLEOTIDE SEQUENCE [LARGE SCALE GENOMIC DNA]</scope>
    <source>
        <strain evidence="2 3">EC05</strain>
    </source>
</reference>
<dbReference type="EMBL" id="JAACLJ010000003">
    <property type="protein sequence ID" value="KAF4589125.1"/>
    <property type="molecule type" value="Genomic_DNA"/>
</dbReference>
<name>A0A8H4VDW8_9HYPO</name>